<name>A0ABY4H0G5_9BACI</name>
<evidence type="ECO:0000313" key="1">
    <source>
        <dbReference type="EMBL" id="UOQ93395.1"/>
    </source>
</evidence>
<proteinExistence type="predicted"/>
<dbReference type="Proteomes" id="UP000831880">
    <property type="component" value="Chromosome"/>
</dbReference>
<dbReference type="RefSeq" id="WP_244752995.1">
    <property type="nucleotide sequence ID" value="NZ_CP095074.1"/>
</dbReference>
<gene>
    <name evidence="1" type="ORF">MUO14_24000</name>
</gene>
<protein>
    <submittedName>
        <fullName evidence="1">Uncharacterized protein</fullName>
    </submittedName>
</protein>
<organism evidence="1 2">
    <name type="scientific">Halobacillus shinanisalinarum</name>
    <dbReference type="NCBI Taxonomy" id="2932258"/>
    <lineage>
        <taxon>Bacteria</taxon>
        <taxon>Bacillati</taxon>
        <taxon>Bacillota</taxon>
        <taxon>Bacilli</taxon>
        <taxon>Bacillales</taxon>
        <taxon>Bacillaceae</taxon>
        <taxon>Halobacillus</taxon>
    </lineage>
</organism>
<keyword evidence="2" id="KW-1185">Reference proteome</keyword>
<dbReference type="EMBL" id="CP095074">
    <property type="protein sequence ID" value="UOQ93395.1"/>
    <property type="molecule type" value="Genomic_DNA"/>
</dbReference>
<reference evidence="1 2" key="1">
    <citation type="submission" date="2022-04" db="EMBL/GenBank/DDBJ databases">
        <title>Halobacillus sp. isolated from saltern.</title>
        <authorList>
            <person name="Won M."/>
            <person name="Lee C.-M."/>
            <person name="Woen H.-Y."/>
            <person name="Kwon S.-W."/>
        </authorList>
    </citation>
    <scope>NUCLEOTIDE SEQUENCE [LARGE SCALE GENOMIC DNA]</scope>
    <source>
        <strain evidence="1 2">SSTM10-2</strain>
    </source>
</reference>
<evidence type="ECO:0000313" key="2">
    <source>
        <dbReference type="Proteomes" id="UP000831880"/>
    </source>
</evidence>
<sequence length="86" mass="10245">MPYKDNEQVQMTLERYEDMQSQLQAFEDLKQRFFTVTEKEDHVSVIVHLDEIEKWSKENHRGGLKSFTLNQRKEVEAIAYVGVKPE</sequence>
<accession>A0ABY4H0G5</accession>